<feature type="chain" id="PRO_5046848597" description="tripeptidyl-peptidase II" evidence="12">
    <location>
        <begin position="22"/>
        <end position="647"/>
    </location>
</feature>
<proteinExistence type="predicted"/>
<dbReference type="PANTHER" id="PTHR14218">
    <property type="entry name" value="PROTEASE S8 TRIPEPTIDYL PEPTIDASE I CLN2"/>
    <property type="match status" value="1"/>
</dbReference>
<dbReference type="EC" id="3.4.14.10" evidence="4"/>
<keyword evidence="12" id="KW-0732">Signal</keyword>
<dbReference type="SUPFAM" id="SSF54897">
    <property type="entry name" value="Protease propeptides/inhibitors"/>
    <property type="match status" value="1"/>
</dbReference>
<dbReference type="Pfam" id="PF09286">
    <property type="entry name" value="Pro-kuma_activ"/>
    <property type="match status" value="1"/>
</dbReference>
<dbReference type="InterPro" id="IPR050819">
    <property type="entry name" value="Tripeptidyl-peptidase_I"/>
</dbReference>
<keyword evidence="10" id="KW-0865">Zymogen</keyword>
<feature type="binding site" evidence="11">
    <location>
        <position position="624"/>
    </location>
    <ligand>
        <name>Ca(2+)</name>
        <dbReference type="ChEBI" id="CHEBI:29108"/>
    </ligand>
</feature>
<reference evidence="14 15" key="1">
    <citation type="submission" date="2024-09" db="EMBL/GenBank/DDBJ databases">
        <title>Itraconazole resistance in Madurella fahalii resulting from another homologue of gene encoding cytochrome P450 14-alpha sterol demethylase (CYP51).</title>
        <authorList>
            <person name="Yoshioka I."/>
            <person name="Fahal A.H."/>
            <person name="Kaneko S."/>
            <person name="Yaguchi T."/>
        </authorList>
    </citation>
    <scope>NUCLEOTIDE SEQUENCE [LARGE SCALE GENOMIC DNA]</scope>
    <source>
        <strain evidence="14 15">IFM 68171</strain>
    </source>
</reference>
<evidence type="ECO:0000313" key="15">
    <source>
        <dbReference type="Proteomes" id="UP001628179"/>
    </source>
</evidence>
<feature type="domain" description="Peptidase S53" evidence="13">
    <location>
        <begin position="218"/>
        <end position="646"/>
    </location>
</feature>
<evidence type="ECO:0000256" key="2">
    <source>
        <dbReference type="ARBA" id="ARBA00002451"/>
    </source>
</evidence>
<dbReference type="Gene3D" id="3.40.50.200">
    <property type="entry name" value="Peptidase S8/S53 domain"/>
    <property type="match status" value="1"/>
</dbReference>
<keyword evidence="7 11" id="KW-0378">Hydrolase</keyword>
<comment type="function">
    <text evidence="2">Secreted tripeptidyl-peptidase which degrades proteins at acidic pHs and is involved in virulence.</text>
</comment>
<evidence type="ECO:0000256" key="11">
    <source>
        <dbReference type="PROSITE-ProRule" id="PRU01032"/>
    </source>
</evidence>
<organism evidence="14 15">
    <name type="scientific">Madurella fahalii</name>
    <dbReference type="NCBI Taxonomy" id="1157608"/>
    <lineage>
        <taxon>Eukaryota</taxon>
        <taxon>Fungi</taxon>
        <taxon>Dikarya</taxon>
        <taxon>Ascomycota</taxon>
        <taxon>Pezizomycotina</taxon>
        <taxon>Sordariomycetes</taxon>
        <taxon>Sordariomycetidae</taxon>
        <taxon>Sordariales</taxon>
        <taxon>Sordariales incertae sedis</taxon>
        <taxon>Madurella</taxon>
    </lineage>
</organism>
<dbReference type="Pfam" id="PF00082">
    <property type="entry name" value="Peptidase_S8"/>
    <property type="match status" value="1"/>
</dbReference>
<dbReference type="RefSeq" id="XP_070918158.1">
    <property type="nucleotide sequence ID" value="XM_071062057.1"/>
</dbReference>
<feature type="active site" description="Charge relay system" evidence="11">
    <location>
        <position position="563"/>
    </location>
</feature>
<feature type="binding site" evidence="11">
    <location>
        <position position="605"/>
    </location>
    <ligand>
        <name>Ca(2+)</name>
        <dbReference type="ChEBI" id="CHEBI:29108"/>
    </ligand>
</feature>
<dbReference type="SUPFAM" id="SSF52743">
    <property type="entry name" value="Subtilisin-like"/>
    <property type="match status" value="1"/>
</dbReference>
<keyword evidence="5 11" id="KW-0645">Protease</keyword>
<dbReference type="InterPro" id="IPR015366">
    <property type="entry name" value="S53_propep"/>
</dbReference>
<comment type="subcellular location">
    <subcellularLocation>
        <location evidence="3">Secreted</location>
        <location evidence="3">Extracellular space</location>
    </subcellularLocation>
</comment>
<feature type="active site" description="Charge relay system" evidence="11">
    <location>
        <position position="302"/>
    </location>
</feature>
<dbReference type="InterPro" id="IPR000209">
    <property type="entry name" value="Peptidase_S8/S53_dom"/>
</dbReference>
<keyword evidence="8 11" id="KW-0720">Serine protease</keyword>
<dbReference type="Proteomes" id="UP001628179">
    <property type="component" value="Unassembled WGS sequence"/>
</dbReference>
<dbReference type="PROSITE" id="PS51695">
    <property type="entry name" value="SEDOLISIN"/>
    <property type="match status" value="1"/>
</dbReference>
<comment type="cofactor">
    <cofactor evidence="11">
        <name>Ca(2+)</name>
        <dbReference type="ChEBI" id="CHEBI:29108"/>
    </cofactor>
    <text evidence="11">Binds 1 Ca(2+) ion per subunit.</text>
</comment>
<evidence type="ECO:0000256" key="1">
    <source>
        <dbReference type="ARBA" id="ARBA00001910"/>
    </source>
</evidence>
<dbReference type="CDD" id="cd04056">
    <property type="entry name" value="Peptidases_S53"/>
    <property type="match status" value="1"/>
</dbReference>
<evidence type="ECO:0000256" key="5">
    <source>
        <dbReference type="ARBA" id="ARBA00022670"/>
    </source>
</evidence>
<feature type="binding site" evidence="11">
    <location>
        <position position="604"/>
    </location>
    <ligand>
        <name>Ca(2+)</name>
        <dbReference type="ChEBI" id="CHEBI:29108"/>
    </ligand>
</feature>
<protein>
    <recommendedName>
        <fullName evidence="4">tripeptidyl-peptidase II</fullName>
        <ecNumber evidence="4">3.4.14.10</ecNumber>
    </recommendedName>
</protein>
<dbReference type="InterPro" id="IPR023828">
    <property type="entry name" value="Peptidase_S8_Ser-AS"/>
</dbReference>
<evidence type="ECO:0000256" key="10">
    <source>
        <dbReference type="ARBA" id="ARBA00023145"/>
    </source>
</evidence>
<evidence type="ECO:0000256" key="8">
    <source>
        <dbReference type="ARBA" id="ARBA00022825"/>
    </source>
</evidence>
<feature type="active site" description="Charge relay system" evidence="11">
    <location>
        <position position="298"/>
    </location>
</feature>
<evidence type="ECO:0000259" key="13">
    <source>
        <dbReference type="PROSITE" id="PS51695"/>
    </source>
</evidence>
<keyword evidence="9 11" id="KW-0106">Calcium</keyword>
<evidence type="ECO:0000256" key="9">
    <source>
        <dbReference type="ARBA" id="ARBA00022837"/>
    </source>
</evidence>
<gene>
    <name evidence="14" type="ORF">MFIFM68171_06637</name>
</gene>
<dbReference type="CDD" id="cd11377">
    <property type="entry name" value="Pro-peptidase_S53"/>
    <property type="match status" value="1"/>
</dbReference>
<comment type="catalytic activity">
    <reaction evidence="1">
        <text>Release of an N-terminal tripeptide from a polypeptide.</text>
        <dbReference type="EC" id="3.4.14.10"/>
    </reaction>
</comment>
<evidence type="ECO:0000313" key="14">
    <source>
        <dbReference type="EMBL" id="GAB1316427.1"/>
    </source>
</evidence>
<dbReference type="PANTHER" id="PTHR14218:SF19">
    <property type="entry name" value="SERINE PROTEASE AORO, PUTATIVE (AFU_ORTHOLOGUE AFUA_6G10250)-RELATED"/>
    <property type="match status" value="1"/>
</dbReference>
<evidence type="ECO:0000256" key="4">
    <source>
        <dbReference type="ARBA" id="ARBA00012462"/>
    </source>
</evidence>
<sequence length="647" mass="71249">MLSHPLYLMTFLLAGIAAAAGRQELSVHGRQEPGVSTQWERLSRASPDLVLAVQIDLAEAGIEEAAGELLALANPSSSSFGKYWSPSDVTSAFSLPEQDIKAVLLWVESTAEVPPSALRVSPCRCRVDFNATVGQLETLLNAEYYAYRHISTGETSVACEQYSLPKDILPLVDFIIPTIFPVRDLRNTQPITTIELDDSDVASFQLSKRQRQVDCNEFTTPQCLRDWYRIPARDANYTIHLNSTFGIFQPSGADWIPEDLDLFFSNFEPSLTGQRPEMQRLQGGHHNPTFIDLAFHLEANLDFEYAMALAWPQPVVNIQVGDVYQSGNLNNMLAAYDAYYCDKLDPNLDPQYPNQFFEDGYQSLDCGTHTPPRVISISYAWAEADFPDEYLRRQCREYLKLALQGVTVLASTGDEGTIGRQSECPTDEAEYRPLHVSFPASCPWVTAVGGTMKRKLGTNQTTTTNTTTSVSCKHRRETVYTRLPAGRTTNSSSTGGFSSVFGAPRYQQSATGRYLAGEADRLARLNLTGLFDAGGRGVPDVSALAADYLVAVGGGFRRVFGTSASAPVVAAMLAMVNSERFLVGRGPVGFVNPVLYAHPEVFEDVVHGENAGCFKGRGFRAREGWDAATGLGSPDYRRLLRLYMQLP</sequence>
<dbReference type="EMBL" id="BAAFSV010000003">
    <property type="protein sequence ID" value="GAB1316427.1"/>
    <property type="molecule type" value="Genomic_DNA"/>
</dbReference>
<feature type="signal peptide" evidence="12">
    <location>
        <begin position="1"/>
        <end position="21"/>
    </location>
</feature>
<keyword evidence="15" id="KW-1185">Reference proteome</keyword>
<dbReference type="GeneID" id="98177380"/>
<dbReference type="PROSITE" id="PS00138">
    <property type="entry name" value="SUBTILASE_SER"/>
    <property type="match status" value="1"/>
</dbReference>
<name>A0ABQ0GF84_9PEZI</name>
<comment type="caution">
    <text evidence="14">The sequence shown here is derived from an EMBL/GenBank/DDBJ whole genome shotgun (WGS) entry which is preliminary data.</text>
</comment>
<evidence type="ECO:0000256" key="6">
    <source>
        <dbReference type="ARBA" id="ARBA00022723"/>
    </source>
</evidence>
<feature type="binding site" evidence="11">
    <location>
        <position position="626"/>
    </location>
    <ligand>
        <name>Ca(2+)</name>
        <dbReference type="ChEBI" id="CHEBI:29108"/>
    </ligand>
</feature>
<dbReference type="InterPro" id="IPR036852">
    <property type="entry name" value="Peptidase_S8/S53_dom_sf"/>
</dbReference>
<keyword evidence="6 11" id="KW-0479">Metal-binding</keyword>
<evidence type="ECO:0000256" key="12">
    <source>
        <dbReference type="SAM" id="SignalP"/>
    </source>
</evidence>
<evidence type="ECO:0000256" key="7">
    <source>
        <dbReference type="ARBA" id="ARBA00022801"/>
    </source>
</evidence>
<dbReference type="InterPro" id="IPR030400">
    <property type="entry name" value="Sedolisin_dom"/>
</dbReference>
<dbReference type="SMART" id="SM00944">
    <property type="entry name" value="Pro-kuma_activ"/>
    <property type="match status" value="1"/>
</dbReference>
<evidence type="ECO:0000256" key="3">
    <source>
        <dbReference type="ARBA" id="ARBA00004239"/>
    </source>
</evidence>
<accession>A0ABQ0GF84</accession>